<evidence type="ECO:0000256" key="15">
    <source>
        <dbReference type="SAM" id="SignalP"/>
    </source>
</evidence>
<proteinExistence type="inferred from homology"/>
<evidence type="ECO:0000256" key="10">
    <source>
        <dbReference type="ARBA" id="ARBA00023002"/>
    </source>
</evidence>
<evidence type="ECO:0000256" key="7">
    <source>
        <dbReference type="ARBA" id="ARBA00022617"/>
    </source>
</evidence>
<comment type="cofactor">
    <cofactor evidence="1">
        <name>siroheme</name>
        <dbReference type="ChEBI" id="CHEBI:60052"/>
    </cofactor>
</comment>
<dbReference type="Gene3D" id="3.40.50.360">
    <property type="match status" value="1"/>
</dbReference>
<keyword evidence="12" id="KW-0411">Iron-sulfur</keyword>
<evidence type="ECO:0000256" key="1">
    <source>
        <dbReference type="ARBA" id="ARBA00001929"/>
    </source>
</evidence>
<dbReference type="GO" id="GO:0046872">
    <property type="term" value="F:metal ion binding"/>
    <property type="evidence" value="ECO:0007669"/>
    <property type="project" value="UniProtKB-KW"/>
</dbReference>
<evidence type="ECO:0000256" key="8">
    <source>
        <dbReference type="ARBA" id="ARBA00022723"/>
    </source>
</evidence>
<keyword evidence="11" id="KW-0408">Iron</keyword>
<keyword evidence="9" id="KW-0521">NADP</keyword>
<dbReference type="Gene3D" id="3.40.50.970">
    <property type="match status" value="1"/>
</dbReference>
<comment type="caution">
    <text evidence="17">The sequence shown here is derived from an EMBL/GenBank/DDBJ whole genome shotgun (WGS) entry which is preliminary data.</text>
</comment>
<reference evidence="17 18" key="1">
    <citation type="submission" date="2019-07" db="EMBL/GenBank/DDBJ databases">
        <title>Genomes of Cafeteria roenbergensis.</title>
        <authorList>
            <person name="Fischer M.G."/>
            <person name="Hackl T."/>
            <person name="Roman M."/>
        </authorList>
    </citation>
    <scope>NUCLEOTIDE SEQUENCE [LARGE SCALE GENOMIC DNA]</scope>
    <source>
        <strain evidence="17 18">BVI</strain>
    </source>
</reference>
<dbReference type="InterPro" id="IPR045169">
    <property type="entry name" value="NO2/SO3_Rdtase_4Fe4S_prot"/>
</dbReference>
<keyword evidence="8" id="KW-0479">Metal-binding</keyword>
<dbReference type="PRINTS" id="PR00397">
    <property type="entry name" value="SIROHAEM"/>
</dbReference>
<evidence type="ECO:0000256" key="6">
    <source>
        <dbReference type="ARBA" id="ARBA00022485"/>
    </source>
</evidence>
<dbReference type="GO" id="GO:0004783">
    <property type="term" value="F:sulfite reductase (NADPH) activity"/>
    <property type="evidence" value="ECO:0007669"/>
    <property type="project" value="UniProtKB-EC"/>
</dbReference>
<dbReference type="InterPro" id="IPR045854">
    <property type="entry name" value="NO2/SO3_Rdtase_4Fe4S_sf"/>
</dbReference>
<dbReference type="Gene3D" id="3.30.413.10">
    <property type="entry name" value="Sulfite Reductase Hemoprotein, domain 1"/>
    <property type="match status" value="3"/>
</dbReference>
<dbReference type="InterPro" id="IPR029061">
    <property type="entry name" value="THDP-binding"/>
</dbReference>
<dbReference type="EMBL" id="VLTN01000001">
    <property type="protein sequence ID" value="KAA0157517.1"/>
    <property type="molecule type" value="Genomic_DNA"/>
</dbReference>
<feature type="domain" description="Flavodoxin-like" evidence="16">
    <location>
        <begin position="523"/>
        <end position="672"/>
    </location>
</feature>
<keyword evidence="18" id="KW-1185">Reference proteome</keyword>
<dbReference type="FunFam" id="3.30.413.10:FF:000003">
    <property type="entry name" value="Sulfite reductase [NADPH] hemoprotein beta-component"/>
    <property type="match status" value="1"/>
</dbReference>
<dbReference type="PROSITE" id="PS00365">
    <property type="entry name" value="NIR_SIR"/>
    <property type="match status" value="1"/>
</dbReference>
<evidence type="ECO:0000256" key="11">
    <source>
        <dbReference type="ARBA" id="ARBA00023004"/>
    </source>
</evidence>
<feature type="signal peptide" evidence="15">
    <location>
        <begin position="1"/>
        <end position="29"/>
    </location>
</feature>
<dbReference type="SUPFAM" id="SSF52218">
    <property type="entry name" value="Flavoproteins"/>
    <property type="match status" value="1"/>
</dbReference>
<dbReference type="Pfam" id="PF03460">
    <property type="entry name" value="NIR_SIR_ferr"/>
    <property type="match status" value="1"/>
</dbReference>
<feature type="compositionally biased region" description="Low complexity" evidence="14">
    <location>
        <begin position="57"/>
        <end position="72"/>
    </location>
</feature>
<protein>
    <recommendedName>
        <fullName evidence="5">assimilatory sulfite reductase (NADPH)</fullName>
        <ecNumber evidence="5">1.8.1.2</ecNumber>
    </recommendedName>
</protein>
<dbReference type="GO" id="GO:0050311">
    <property type="term" value="F:sulfite reductase (ferredoxin) activity"/>
    <property type="evidence" value="ECO:0007669"/>
    <property type="project" value="TreeGrafter"/>
</dbReference>
<dbReference type="GO" id="GO:0000103">
    <property type="term" value="P:sulfate assimilation"/>
    <property type="evidence" value="ECO:0007669"/>
    <property type="project" value="UniProtKB-ARBA"/>
</dbReference>
<organism evidence="17 18">
    <name type="scientific">Cafeteria roenbergensis</name>
    <name type="common">Marine flagellate</name>
    <dbReference type="NCBI Taxonomy" id="33653"/>
    <lineage>
        <taxon>Eukaryota</taxon>
        <taxon>Sar</taxon>
        <taxon>Stramenopiles</taxon>
        <taxon>Bigyra</taxon>
        <taxon>Opalozoa</taxon>
        <taxon>Bicosoecida</taxon>
        <taxon>Cafeteriaceae</taxon>
        <taxon>Cafeteria</taxon>
    </lineage>
</organism>
<dbReference type="PANTHER" id="PTHR11493:SF47">
    <property type="entry name" value="SULFITE REDUCTASE [NADPH] SUBUNIT BETA"/>
    <property type="match status" value="1"/>
</dbReference>
<evidence type="ECO:0000259" key="16">
    <source>
        <dbReference type="PROSITE" id="PS50902"/>
    </source>
</evidence>
<keyword evidence="15" id="KW-0732">Signal</keyword>
<dbReference type="InterPro" id="IPR006066">
    <property type="entry name" value="NO2/SO3_Rdtase_FeS/sirohaem_BS"/>
</dbReference>
<dbReference type="GO" id="GO:0051539">
    <property type="term" value="F:4 iron, 4 sulfur cluster binding"/>
    <property type="evidence" value="ECO:0007669"/>
    <property type="project" value="UniProtKB-KW"/>
</dbReference>
<dbReference type="Gene3D" id="3.90.480.20">
    <property type="match status" value="1"/>
</dbReference>
<evidence type="ECO:0000256" key="9">
    <source>
        <dbReference type="ARBA" id="ARBA00022857"/>
    </source>
</evidence>
<dbReference type="SUPFAM" id="SSF55124">
    <property type="entry name" value="Nitrite/Sulfite reductase N-terminal domain-like"/>
    <property type="match status" value="2"/>
</dbReference>
<dbReference type="EC" id="1.8.1.2" evidence="5"/>
<comment type="cofactor">
    <cofactor evidence="2">
        <name>[4Fe-4S] cluster</name>
        <dbReference type="ChEBI" id="CHEBI:49883"/>
    </cofactor>
</comment>
<dbReference type="SUPFAM" id="SSF56014">
    <property type="entry name" value="Nitrite and sulphite reductase 4Fe-4S domain-like"/>
    <property type="match status" value="2"/>
</dbReference>
<evidence type="ECO:0000313" key="17">
    <source>
        <dbReference type="EMBL" id="KAA0157517.1"/>
    </source>
</evidence>
<dbReference type="InterPro" id="IPR008254">
    <property type="entry name" value="Flavodoxin/NO_synth"/>
</dbReference>
<sequence length="1343" mass="139810">MAAWPPSKSATAALLSAGLGAGAVLLAQALSRGGRDTSPAEMTPVASEATRTPQIEAASSSSPSATADSCPTTPTKFASIGVAAHKLDMARAASAAAGGHRAIVLATTEGSPASLEASAEGLLGVHIAHIALSRSVASRLAAPGAMSSLSRENAALLDRWARAVLADDVGSIAESAGAAVAAASVSRGCAGDASVESALDTLASGPPALAAASSVGAKSVALGASASRWVIADARAFAVGEDFSGLHHALRTSANVKFVLATGAPSVLHAAAASFAAGSDADSSAESATSAAALPLSVGLKHVAADAAAELRRVKDAGLWTMEHGSAFVASCAPAADGGVQLQRALDEAASFNGPALVLVLDPRAAPEAASAESLTAHPEESAAVDVAVATAAVDSGAWPLYRWNPSLDSELGTKLSASPPPAASAAAAAAESATSAPRAAAGLSPALAVDSPCVLRDLEAFVSRQNHLSLLAAASPEFDAAASGMPAVAVSAHDTAEKRLLGSFKRLASAVGGPGGEAKEQLLVLYGSDGGNAAGVAKRLGDEAARRGFDVDIKPADDVDPTRLVEAQRLLFVVSTAGQGEQPLNSKEFVARLMSTDQPMLDGLQVGVVGLGDSHYWPRPDQAVYYNKAAKDVFARLSALGVSHLASLCLCDEQDDDGFEEALKDWVPQLWAGLGVARASDLESHDGDGELASAEPVHRSDEDIKRGSNFLRGTLATSLVDPTTGAIPFEDTKLTKFSGIYMQDDRDLRTARRKAGLEPAYSFMVRARMPGGVVSADQWLAFDRLSDTHGNGTFKLTTRQAFQLHGVIKSKLKATIKAINARLMDTIAACGDVNRNVMVSALPQLSSVHTQVVAIADSVSAHLKPHAGSRAYHEVFLDRKLVAGGAMSASPESEPIYGPTYLPRKFKISFAVPPVNDVDVYAHCLNFVAIVEHDDEPEATSAAAAAAASAGEGVRSSSAVESKEGEHLPSTSSADIEDGLASRAPGADRGAHTGRVLYAEPSAAERRQGGRLVGFNIIVGGGMGMTHGNTKTFPRLGELLGFCTPDQVNAVAEHCATVQRDFGDRVNRKHARLKYTIDDRGISWYRNEVESRLGFRLQEPRAFEFTTRGDAFGWAAGEDGKMHLTLFIQNGRVRDDPGCRAKTALRKVASMHPSLKFVLTANQNVVVSNVLPSMRSAIDAVLADHGLSTSGFSGLRLNSVACVALPTCALAMAESERYLPSLITKIEDVIDECGLRSEEIVIRSSGCPNGCSRPFVAEVALVGKSPGRYNLYLGGGFFGQRLNKLYRDGIDEAEILEVLAPLLRQFARERLDGEHFGDFVIRAGHIKPTLSGRTFHDDLPVW</sequence>
<evidence type="ECO:0000256" key="4">
    <source>
        <dbReference type="ARBA" id="ARBA00010429"/>
    </source>
</evidence>
<evidence type="ECO:0000256" key="5">
    <source>
        <dbReference type="ARBA" id="ARBA00012604"/>
    </source>
</evidence>
<dbReference type="SUPFAM" id="SSF52518">
    <property type="entry name" value="Thiamin diphosphate-binding fold (THDP-binding)"/>
    <property type="match status" value="1"/>
</dbReference>
<dbReference type="InterPro" id="IPR029039">
    <property type="entry name" value="Flavoprotein-like_sf"/>
</dbReference>
<evidence type="ECO:0000256" key="13">
    <source>
        <dbReference type="ARBA" id="ARBA00052219"/>
    </source>
</evidence>
<feature type="region of interest" description="Disordered" evidence="14">
    <location>
        <begin position="32"/>
        <end position="72"/>
    </location>
</feature>
<gene>
    <name evidence="17" type="ORF">FNF29_00093</name>
</gene>
<comment type="catalytic activity">
    <reaction evidence="13">
        <text>hydrogen sulfide + 3 NADP(+) + 3 H2O = sulfite + 3 NADPH + 4 H(+)</text>
        <dbReference type="Rhea" id="RHEA:13801"/>
        <dbReference type="ChEBI" id="CHEBI:15377"/>
        <dbReference type="ChEBI" id="CHEBI:15378"/>
        <dbReference type="ChEBI" id="CHEBI:17359"/>
        <dbReference type="ChEBI" id="CHEBI:29919"/>
        <dbReference type="ChEBI" id="CHEBI:57783"/>
        <dbReference type="ChEBI" id="CHEBI:58349"/>
        <dbReference type="EC" id="1.8.1.2"/>
    </reaction>
</comment>
<dbReference type="Pfam" id="PF00258">
    <property type="entry name" value="Flavodoxin_1"/>
    <property type="match status" value="1"/>
</dbReference>
<comment type="similarity">
    <text evidence="4">Belongs to the nitrite and sulfite reductase 4Fe-4S domain family.</text>
</comment>
<name>A0A5A8CYS6_CAFRO</name>
<dbReference type="PANTHER" id="PTHR11493">
    <property type="entry name" value="SULFITE REDUCTASE [NADPH] SUBUNIT BETA-RELATED"/>
    <property type="match status" value="1"/>
</dbReference>
<evidence type="ECO:0000256" key="2">
    <source>
        <dbReference type="ARBA" id="ARBA00001966"/>
    </source>
</evidence>
<dbReference type="InterPro" id="IPR006067">
    <property type="entry name" value="NO2/SO3_Rdtase_4Fe4S_dom"/>
</dbReference>
<dbReference type="Proteomes" id="UP000323011">
    <property type="component" value="Unassembled WGS sequence"/>
</dbReference>
<accession>A0A5A8CYS6</accession>
<dbReference type="PRINTS" id="PR00369">
    <property type="entry name" value="FLAVODOXIN"/>
</dbReference>
<comment type="pathway">
    <text evidence="3">Sulfur metabolism; hydrogen sulfide biosynthesis; hydrogen sulfide from sulfite (NADPH route): step 1/1.</text>
</comment>
<evidence type="ECO:0000256" key="14">
    <source>
        <dbReference type="SAM" id="MobiDB-lite"/>
    </source>
</evidence>
<dbReference type="InterPro" id="IPR036136">
    <property type="entry name" value="Nit/Sulf_reduc_fer-like_dom_sf"/>
</dbReference>
<evidence type="ECO:0000313" key="18">
    <source>
        <dbReference type="Proteomes" id="UP000323011"/>
    </source>
</evidence>
<dbReference type="OMA" id="THMANGS"/>
<evidence type="ECO:0000256" key="3">
    <source>
        <dbReference type="ARBA" id="ARBA00004774"/>
    </source>
</evidence>
<feature type="region of interest" description="Disordered" evidence="14">
    <location>
        <begin position="956"/>
        <end position="991"/>
    </location>
</feature>
<keyword evidence="10" id="KW-0560">Oxidoreductase</keyword>
<keyword evidence="6" id="KW-0004">4Fe-4S</keyword>
<keyword evidence="7" id="KW-0349">Heme</keyword>
<dbReference type="PROSITE" id="PS50902">
    <property type="entry name" value="FLAVODOXIN_LIKE"/>
    <property type="match status" value="1"/>
</dbReference>
<dbReference type="InterPro" id="IPR001094">
    <property type="entry name" value="Flavdoxin-like"/>
</dbReference>
<dbReference type="Pfam" id="PF01077">
    <property type="entry name" value="NIR_SIR"/>
    <property type="match status" value="1"/>
</dbReference>
<feature type="chain" id="PRO_5022933537" description="assimilatory sulfite reductase (NADPH)" evidence="15">
    <location>
        <begin position="30"/>
        <end position="1343"/>
    </location>
</feature>
<evidence type="ECO:0000256" key="12">
    <source>
        <dbReference type="ARBA" id="ARBA00023014"/>
    </source>
</evidence>
<dbReference type="GO" id="GO:0009337">
    <property type="term" value="C:sulfite reductase complex (NADPH)"/>
    <property type="evidence" value="ECO:0007669"/>
    <property type="project" value="TreeGrafter"/>
</dbReference>
<dbReference type="InterPro" id="IPR005117">
    <property type="entry name" value="NiRdtase/SiRdtase_haem-b_fer"/>
</dbReference>
<dbReference type="GO" id="GO:0020037">
    <property type="term" value="F:heme binding"/>
    <property type="evidence" value="ECO:0007669"/>
    <property type="project" value="InterPro"/>
</dbReference>
<dbReference type="GO" id="GO:0010181">
    <property type="term" value="F:FMN binding"/>
    <property type="evidence" value="ECO:0007669"/>
    <property type="project" value="InterPro"/>
</dbReference>